<evidence type="ECO:0000259" key="3">
    <source>
        <dbReference type="Pfam" id="PF24486"/>
    </source>
</evidence>
<keyword evidence="2" id="KW-0472">Membrane</keyword>
<sequence>LHEIRFGKYNILMEQLMNNKKGMEEKFSLSNNKVFFTNESYNGIFECIYSTFGDETYTVMMKFITPTMTEQKAAETFTTLNLIILIISIIVIIIIVVVLVVLILKYKKKKRLIREKEKLEKERRREEYRKTCKIKVTVDNCELDLDTCLREKYLKAKAAMAKK</sequence>
<evidence type="ECO:0000256" key="2">
    <source>
        <dbReference type="SAM" id="Phobius"/>
    </source>
</evidence>
<dbReference type="GeneID" id="36385258"/>
<keyword evidence="2" id="KW-1133">Transmembrane helix</keyword>
<dbReference type="RefSeq" id="XP_024499657.1">
    <property type="nucleotide sequence ID" value="XM_024644919.1"/>
</dbReference>
<proteinExistence type="predicted"/>
<feature type="coiled-coil region" evidence="1">
    <location>
        <begin position="102"/>
        <end position="129"/>
    </location>
</feature>
<evidence type="ECO:0000313" key="7">
    <source>
        <dbReference type="WormBase" id="SRAE_X000218600"/>
    </source>
</evidence>
<reference evidence="6" key="3">
    <citation type="submission" date="2020-12" db="UniProtKB">
        <authorList>
            <consortium name="WormBaseParasite"/>
        </authorList>
    </citation>
    <scope>IDENTIFICATION</scope>
</reference>
<accession>A0A090MQJ6</accession>
<feature type="non-terminal residue" evidence="4">
    <location>
        <position position="1"/>
    </location>
</feature>
<evidence type="ECO:0000313" key="6">
    <source>
        <dbReference type="WBParaSite" id="SRAE_X000218600.1"/>
    </source>
</evidence>
<feature type="transmembrane region" description="Helical" evidence="2">
    <location>
        <begin position="82"/>
        <end position="104"/>
    </location>
</feature>
<keyword evidence="5" id="KW-1185">Reference proteome</keyword>
<dbReference type="WBParaSite" id="SRAE_X000218600.1">
    <property type="protein sequence ID" value="SRAE_X000218600.1"/>
    <property type="gene ID" value="WBGene00267764"/>
</dbReference>
<gene>
    <name evidence="4 6 7" type="ORF">SRAE_X000218600</name>
</gene>
<reference evidence="5" key="2">
    <citation type="submission" date="2014-09" db="EMBL/GenBank/DDBJ databases">
        <authorList>
            <person name="Martin A.A."/>
        </authorList>
    </citation>
    <scope>NUCLEOTIDE SEQUENCE</scope>
    <source>
        <strain evidence="5">ED321</strain>
    </source>
</reference>
<dbReference type="Pfam" id="PF24486">
    <property type="entry name" value="DUF7583"/>
    <property type="match status" value="1"/>
</dbReference>
<dbReference type="InterPro" id="IPR056005">
    <property type="entry name" value="DUF7583"/>
</dbReference>
<protein>
    <submittedName>
        <fullName evidence="4 6">Cytochrome C oxidase subunit II, transmembrane domain-containing protein</fullName>
    </submittedName>
</protein>
<feature type="domain" description="DUF7583" evidence="3">
    <location>
        <begin position="1"/>
        <end position="64"/>
    </location>
</feature>
<keyword evidence="2 4" id="KW-0812">Transmembrane</keyword>
<evidence type="ECO:0000256" key="1">
    <source>
        <dbReference type="SAM" id="Coils"/>
    </source>
</evidence>
<name>A0A090MQJ6_STRRB</name>
<dbReference type="EMBL" id="LN609399">
    <property type="protein sequence ID" value="CEF60448.1"/>
    <property type="molecule type" value="Genomic_DNA"/>
</dbReference>
<keyword evidence="1" id="KW-0175">Coiled coil</keyword>
<evidence type="ECO:0000313" key="5">
    <source>
        <dbReference type="Proteomes" id="UP000035682"/>
    </source>
</evidence>
<dbReference type="CTD" id="36385258"/>
<dbReference type="Proteomes" id="UP000035682">
    <property type="component" value="Unplaced"/>
</dbReference>
<dbReference type="WormBase" id="SRAE_X000218600">
    <property type="protein sequence ID" value="SRP09616"/>
    <property type="gene ID" value="WBGene00267764"/>
</dbReference>
<evidence type="ECO:0000313" key="4">
    <source>
        <dbReference type="EMBL" id="CEF60448.1"/>
    </source>
</evidence>
<organism evidence="4">
    <name type="scientific">Strongyloides ratti</name>
    <name type="common">Parasitic roundworm</name>
    <dbReference type="NCBI Taxonomy" id="34506"/>
    <lineage>
        <taxon>Eukaryota</taxon>
        <taxon>Metazoa</taxon>
        <taxon>Ecdysozoa</taxon>
        <taxon>Nematoda</taxon>
        <taxon>Chromadorea</taxon>
        <taxon>Rhabditida</taxon>
        <taxon>Tylenchina</taxon>
        <taxon>Panagrolaimomorpha</taxon>
        <taxon>Strongyloidoidea</taxon>
        <taxon>Strongyloididae</taxon>
        <taxon>Strongyloides</taxon>
    </lineage>
</organism>
<dbReference type="AlphaFoldDB" id="A0A090MQJ6"/>
<reference evidence="4" key="1">
    <citation type="submission" date="2014-09" db="EMBL/GenBank/DDBJ databases">
        <authorList>
            <person name="Aslett A.Martin."/>
        </authorList>
    </citation>
    <scope>NUCLEOTIDE SEQUENCE</scope>
    <source>
        <strain evidence="4">ED321 Heterogonic</strain>
    </source>
</reference>